<feature type="compositionally biased region" description="Basic residues" evidence="1">
    <location>
        <begin position="106"/>
        <end position="136"/>
    </location>
</feature>
<dbReference type="GO" id="GO:0016992">
    <property type="term" value="F:lipoate synthase activity"/>
    <property type="evidence" value="ECO:0007669"/>
    <property type="project" value="UniProtKB-EC"/>
</dbReference>
<reference evidence="2" key="1">
    <citation type="submission" date="2020-02" db="EMBL/GenBank/DDBJ databases">
        <authorList>
            <person name="Meier V. D."/>
        </authorList>
    </citation>
    <scope>NUCLEOTIDE SEQUENCE</scope>
    <source>
        <strain evidence="2">AVDCRST_MAG68</strain>
    </source>
</reference>
<name>A0A6J4M8X1_9BACT</name>
<feature type="compositionally biased region" description="Basic and acidic residues" evidence="1">
    <location>
        <begin position="232"/>
        <end position="245"/>
    </location>
</feature>
<feature type="compositionally biased region" description="Basic residues" evidence="1">
    <location>
        <begin position="67"/>
        <end position="90"/>
    </location>
</feature>
<feature type="compositionally biased region" description="Pro residues" evidence="1">
    <location>
        <begin position="265"/>
        <end position="277"/>
    </location>
</feature>
<dbReference type="EMBL" id="CADCTW010000177">
    <property type="protein sequence ID" value="CAA9353106.1"/>
    <property type="molecule type" value="Genomic_DNA"/>
</dbReference>
<gene>
    <name evidence="2" type="ORF">AVDCRST_MAG68-3802</name>
</gene>
<feature type="non-terminal residue" evidence="2">
    <location>
        <position position="1"/>
    </location>
</feature>
<feature type="compositionally biased region" description="Basic residues" evidence="1">
    <location>
        <begin position="337"/>
        <end position="352"/>
    </location>
</feature>
<feature type="compositionally biased region" description="Basic and acidic residues" evidence="1">
    <location>
        <begin position="16"/>
        <end position="28"/>
    </location>
</feature>
<feature type="region of interest" description="Disordered" evidence="1">
    <location>
        <begin position="1"/>
        <end position="371"/>
    </location>
</feature>
<feature type="compositionally biased region" description="Low complexity" evidence="1">
    <location>
        <begin position="29"/>
        <end position="47"/>
    </location>
</feature>
<feature type="non-terminal residue" evidence="2">
    <location>
        <position position="371"/>
    </location>
</feature>
<accession>A0A6J4M8X1</accession>
<feature type="compositionally biased region" description="Low complexity" evidence="1">
    <location>
        <begin position="201"/>
        <end position="218"/>
    </location>
</feature>
<keyword evidence="2" id="KW-0808">Transferase</keyword>
<proteinExistence type="predicted"/>
<evidence type="ECO:0000313" key="2">
    <source>
        <dbReference type="EMBL" id="CAA9353106.1"/>
    </source>
</evidence>
<dbReference type="EC" id="2.8.1.8" evidence="2"/>
<protein>
    <submittedName>
        <fullName evidence="2">Lipoyl synthase</fullName>
        <ecNumber evidence="2">2.8.1.8</ecNumber>
    </submittedName>
</protein>
<dbReference type="AlphaFoldDB" id="A0A6J4M8X1"/>
<feature type="compositionally biased region" description="Low complexity" evidence="1">
    <location>
        <begin position="353"/>
        <end position="371"/>
    </location>
</feature>
<feature type="compositionally biased region" description="Basic residues" evidence="1">
    <location>
        <begin position="319"/>
        <end position="328"/>
    </location>
</feature>
<feature type="compositionally biased region" description="Basic and acidic residues" evidence="1">
    <location>
        <begin position="137"/>
        <end position="159"/>
    </location>
</feature>
<sequence>ERGSNPGVRPAGQGQRRGEEQGDGERAPAGRAAAAGPPRAQAGVAQGAGAGKPQLPAPQAADARPGPPHRVRRGPLPQHRRVLGERHRHLHDPGRRVHPRLQVLRGRPRPPHRAGRGRAAPRGRLRGHHGAGARRGHLGEPRRAQERRRRDLRGGHPPDPRAPARVHGGGARPRLQGERDGAAHRGGGGAGDPGPQHRHGGAAVEAPAPRRALLALHLHAGRRQADEPAAAHQERHHPGDGRDGGGDLPFDARPARGIGGRAHPGPVPAPLPAPRPTGPLGHAGRVPPLEGSGRAGAGLRPRGERAAGALVVPRQGAGAHHRGAGPRHHYPDPGGRRGLRRRHRRRRGRAARRGCPARAPRAPAGAAREPV</sequence>
<evidence type="ECO:0000256" key="1">
    <source>
        <dbReference type="SAM" id="MobiDB-lite"/>
    </source>
</evidence>
<organism evidence="2">
    <name type="scientific">uncultured Gemmatimonadota bacterium</name>
    <dbReference type="NCBI Taxonomy" id="203437"/>
    <lineage>
        <taxon>Bacteria</taxon>
        <taxon>Pseudomonadati</taxon>
        <taxon>Gemmatimonadota</taxon>
        <taxon>environmental samples</taxon>
    </lineage>
</organism>